<sequence>MKELINRKDRPAIRDTLIWFAALGITGTLALIKQGEDPAYTVIKPLPHSARLYYYGLAGGASDSADSAATQQEGANLHEQLESD</sequence>
<feature type="region of interest" description="Disordered" evidence="1">
    <location>
        <begin position="62"/>
        <end position="84"/>
    </location>
</feature>
<organism evidence="2 3">
    <name type="scientific">Paenibacillus roseopurpureus</name>
    <dbReference type="NCBI Taxonomy" id="2918901"/>
    <lineage>
        <taxon>Bacteria</taxon>
        <taxon>Bacillati</taxon>
        <taxon>Bacillota</taxon>
        <taxon>Bacilli</taxon>
        <taxon>Bacillales</taxon>
        <taxon>Paenibacillaceae</taxon>
        <taxon>Paenibacillus</taxon>
    </lineage>
</organism>
<dbReference type="AlphaFoldDB" id="A0AA96LPV8"/>
<reference evidence="2" key="1">
    <citation type="submission" date="2022-02" db="EMBL/GenBank/DDBJ databases">
        <title>Paenibacillus sp. MBLB1832 Whole Genome Shotgun Sequencing.</title>
        <authorList>
            <person name="Hwang C.Y."/>
            <person name="Cho E.-S."/>
            <person name="Seo M.-J."/>
        </authorList>
    </citation>
    <scope>NUCLEOTIDE SEQUENCE</scope>
    <source>
        <strain evidence="2">MBLB1832</strain>
    </source>
</reference>
<protein>
    <submittedName>
        <fullName evidence="2">Uncharacterized protein</fullName>
    </submittedName>
</protein>
<proteinExistence type="predicted"/>
<keyword evidence="3" id="KW-1185">Reference proteome</keyword>
<gene>
    <name evidence="2" type="ORF">MJB10_16495</name>
</gene>
<dbReference type="EMBL" id="CP130319">
    <property type="protein sequence ID" value="WNR42715.1"/>
    <property type="molecule type" value="Genomic_DNA"/>
</dbReference>
<dbReference type="Proteomes" id="UP001304650">
    <property type="component" value="Chromosome"/>
</dbReference>
<evidence type="ECO:0000313" key="3">
    <source>
        <dbReference type="Proteomes" id="UP001304650"/>
    </source>
</evidence>
<dbReference type="KEGG" id="proo:MJB10_16495"/>
<evidence type="ECO:0000313" key="2">
    <source>
        <dbReference type="EMBL" id="WNR42715.1"/>
    </source>
</evidence>
<evidence type="ECO:0000256" key="1">
    <source>
        <dbReference type="SAM" id="MobiDB-lite"/>
    </source>
</evidence>
<accession>A0AA96LPV8</accession>
<dbReference type="RefSeq" id="WP_314796395.1">
    <property type="nucleotide sequence ID" value="NZ_CP130319.1"/>
</dbReference>
<name>A0AA96LPV8_9BACL</name>